<keyword evidence="2" id="KW-1185">Reference proteome</keyword>
<evidence type="ECO:0000313" key="1">
    <source>
        <dbReference type="EMBL" id="KAF1930427.1"/>
    </source>
</evidence>
<organism evidence="1 2">
    <name type="scientific">Didymella exigua CBS 183.55</name>
    <dbReference type="NCBI Taxonomy" id="1150837"/>
    <lineage>
        <taxon>Eukaryota</taxon>
        <taxon>Fungi</taxon>
        <taxon>Dikarya</taxon>
        <taxon>Ascomycota</taxon>
        <taxon>Pezizomycotina</taxon>
        <taxon>Dothideomycetes</taxon>
        <taxon>Pleosporomycetidae</taxon>
        <taxon>Pleosporales</taxon>
        <taxon>Pleosporineae</taxon>
        <taxon>Didymellaceae</taxon>
        <taxon>Didymella</taxon>
    </lineage>
</organism>
<proteinExistence type="predicted"/>
<evidence type="ECO:0000313" key="2">
    <source>
        <dbReference type="Proteomes" id="UP000800082"/>
    </source>
</evidence>
<sequence>MQYREVHEISRYRTLRFRPTHALVSIAAGPRCRVCAHIHQFLGGTLCGGHFCIAYRPDDAEFSFLIHVLCCLQDRYKLWCQQNLNRAWAPVSSLGGAEAWWWEMVNVFYSQCERSLSNVGPWLLSLQWQQDWGSARGGPILEIREFKFATTLYHEFQHCAFAIKLSDNSWWVFDPTGIQFGPDWPLLSPLNHYCLRAESSLPVQRVSFRWRILGSSAHWQYRRPPW</sequence>
<dbReference type="Proteomes" id="UP000800082">
    <property type="component" value="Unassembled WGS sequence"/>
</dbReference>
<dbReference type="OrthoDB" id="3791448at2759"/>
<dbReference type="AlphaFoldDB" id="A0A6A5RYU4"/>
<dbReference type="EMBL" id="ML978963">
    <property type="protein sequence ID" value="KAF1930427.1"/>
    <property type="molecule type" value="Genomic_DNA"/>
</dbReference>
<accession>A0A6A5RYU4</accession>
<protein>
    <submittedName>
        <fullName evidence="1">Uncharacterized protein</fullName>
    </submittedName>
</protein>
<gene>
    <name evidence="1" type="ORF">M421DRAFT_3496</name>
</gene>
<name>A0A6A5RYU4_9PLEO</name>
<dbReference type="GeneID" id="54347210"/>
<dbReference type="RefSeq" id="XP_033450675.1">
    <property type="nucleotide sequence ID" value="XM_033589563.1"/>
</dbReference>
<reference evidence="1" key="1">
    <citation type="journal article" date="2020" name="Stud. Mycol.">
        <title>101 Dothideomycetes genomes: a test case for predicting lifestyles and emergence of pathogens.</title>
        <authorList>
            <person name="Haridas S."/>
            <person name="Albert R."/>
            <person name="Binder M."/>
            <person name="Bloem J."/>
            <person name="Labutti K."/>
            <person name="Salamov A."/>
            <person name="Andreopoulos B."/>
            <person name="Baker S."/>
            <person name="Barry K."/>
            <person name="Bills G."/>
            <person name="Bluhm B."/>
            <person name="Cannon C."/>
            <person name="Castanera R."/>
            <person name="Culley D."/>
            <person name="Daum C."/>
            <person name="Ezra D."/>
            <person name="Gonzalez J."/>
            <person name="Henrissat B."/>
            <person name="Kuo A."/>
            <person name="Liang C."/>
            <person name="Lipzen A."/>
            <person name="Lutzoni F."/>
            <person name="Magnuson J."/>
            <person name="Mondo S."/>
            <person name="Nolan M."/>
            <person name="Ohm R."/>
            <person name="Pangilinan J."/>
            <person name="Park H.-J."/>
            <person name="Ramirez L."/>
            <person name="Alfaro M."/>
            <person name="Sun H."/>
            <person name="Tritt A."/>
            <person name="Yoshinaga Y."/>
            <person name="Zwiers L.-H."/>
            <person name="Turgeon B."/>
            <person name="Goodwin S."/>
            <person name="Spatafora J."/>
            <person name="Crous P."/>
            <person name="Grigoriev I."/>
        </authorList>
    </citation>
    <scope>NUCLEOTIDE SEQUENCE</scope>
    <source>
        <strain evidence="1">CBS 183.55</strain>
    </source>
</reference>